<name>A0A067G6W8_CITSI</name>
<keyword evidence="3" id="KW-0611">Plant defense</keyword>
<feature type="domain" description="NB-ARC" evidence="4">
    <location>
        <begin position="143"/>
        <end position="292"/>
    </location>
</feature>
<dbReference type="Gene3D" id="1.10.8.430">
    <property type="entry name" value="Helical domain of apoptotic protease-activating factors"/>
    <property type="match status" value="1"/>
</dbReference>
<dbReference type="PANTHER" id="PTHR36766:SF51">
    <property type="entry name" value="DISEASE RESISTANCE RPP13-LIKE PROTEIN 1"/>
    <property type="match status" value="1"/>
</dbReference>
<evidence type="ECO:0000259" key="4">
    <source>
        <dbReference type="Pfam" id="PF00931"/>
    </source>
</evidence>
<dbReference type="InterPro" id="IPR042197">
    <property type="entry name" value="Apaf_helical"/>
</dbReference>
<dbReference type="InterPro" id="IPR032675">
    <property type="entry name" value="LRR_dom_sf"/>
</dbReference>
<dbReference type="InterPro" id="IPR027417">
    <property type="entry name" value="P-loop_NTPase"/>
</dbReference>
<evidence type="ECO:0000256" key="2">
    <source>
        <dbReference type="ARBA" id="ARBA00022737"/>
    </source>
</evidence>
<dbReference type="SUPFAM" id="SSF52058">
    <property type="entry name" value="L domain-like"/>
    <property type="match status" value="3"/>
</dbReference>
<dbReference type="InterPro" id="IPR058922">
    <property type="entry name" value="WHD_DRP"/>
</dbReference>
<evidence type="ECO:0000256" key="3">
    <source>
        <dbReference type="ARBA" id="ARBA00022821"/>
    </source>
</evidence>
<feature type="non-terminal residue" evidence="7">
    <location>
        <position position="1189"/>
    </location>
</feature>
<feature type="domain" description="Disease resistance protein winged helix" evidence="5">
    <location>
        <begin position="374"/>
        <end position="442"/>
    </location>
</feature>
<evidence type="ECO:0000256" key="1">
    <source>
        <dbReference type="ARBA" id="ARBA00022614"/>
    </source>
</evidence>
<accession>A0A067G6W8</accession>
<dbReference type="GO" id="GO:0043531">
    <property type="term" value="F:ADP binding"/>
    <property type="evidence" value="ECO:0007669"/>
    <property type="project" value="InterPro"/>
</dbReference>
<organism evidence="7 8">
    <name type="scientific">Citrus sinensis</name>
    <name type="common">Sweet orange</name>
    <name type="synonym">Citrus aurantium var. sinensis</name>
    <dbReference type="NCBI Taxonomy" id="2711"/>
    <lineage>
        <taxon>Eukaryota</taxon>
        <taxon>Viridiplantae</taxon>
        <taxon>Streptophyta</taxon>
        <taxon>Embryophyta</taxon>
        <taxon>Tracheophyta</taxon>
        <taxon>Spermatophyta</taxon>
        <taxon>Magnoliopsida</taxon>
        <taxon>eudicotyledons</taxon>
        <taxon>Gunneridae</taxon>
        <taxon>Pentapetalae</taxon>
        <taxon>rosids</taxon>
        <taxon>malvids</taxon>
        <taxon>Sapindales</taxon>
        <taxon>Rutaceae</taxon>
        <taxon>Aurantioideae</taxon>
        <taxon>Citrus</taxon>
    </lineage>
</organism>
<dbReference type="InterPro" id="IPR056789">
    <property type="entry name" value="LRR_R13L1-DRL21"/>
</dbReference>
<dbReference type="Pfam" id="PF23559">
    <property type="entry name" value="WHD_DRP"/>
    <property type="match status" value="1"/>
</dbReference>
<evidence type="ECO:0000259" key="5">
    <source>
        <dbReference type="Pfam" id="PF23559"/>
    </source>
</evidence>
<evidence type="ECO:0000259" key="6">
    <source>
        <dbReference type="Pfam" id="PF25019"/>
    </source>
</evidence>
<feature type="domain" description="R13L1/DRL21-like LRR repeat region" evidence="6">
    <location>
        <begin position="615"/>
        <end position="736"/>
    </location>
</feature>
<protein>
    <submittedName>
        <fullName evidence="7">Uncharacterized protein</fullName>
    </submittedName>
</protein>
<evidence type="ECO:0000313" key="8">
    <source>
        <dbReference type="Proteomes" id="UP000027120"/>
    </source>
</evidence>
<dbReference type="InterPro" id="IPR036388">
    <property type="entry name" value="WH-like_DNA-bd_sf"/>
</dbReference>
<dbReference type="Gene3D" id="1.10.10.10">
    <property type="entry name" value="Winged helix-like DNA-binding domain superfamily/Winged helix DNA-binding domain"/>
    <property type="match status" value="1"/>
</dbReference>
<reference evidence="7 8" key="1">
    <citation type="submission" date="2014-04" db="EMBL/GenBank/DDBJ databases">
        <authorList>
            <consortium name="International Citrus Genome Consortium"/>
            <person name="Gmitter F."/>
            <person name="Chen C."/>
            <person name="Farmerie W."/>
            <person name="Harkins T."/>
            <person name="Desany B."/>
            <person name="Mohiuddin M."/>
            <person name="Kodira C."/>
            <person name="Borodovsky M."/>
            <person name="Lomsadze A."/>
            <person name="Burns P."/>
            <person name="Jenkins J."/>
            <person name="Prochnik S."/>
            <person name="Shu S."/>
            <person name="Chapman J."/>
            <person name="Pitluck S."/>
            <person name="Schmutz J."/>
            <person name="Rokhsar D."/>
        </authorList>
    </citation>
    <scope>NUCLEOTIDE SEQUENCE</scope>
</reference>
<dbReference type="FunFam" id="1.10.10.10:FF:000322">
    <property type="entry name" value="Probable disease resistance protein At1g63360"/>
    <property type="match status" value="1"/>
</dbReference>
<keyword evidence="1" id="KW-0433">Leucine-rich repeat</keyword>
<keyword evidence="2" id="KW-0677">Repeat</keyword>
<dbReference type="Pfam" id="PF00931">
    <property type="entry name" value="NB-ARC"/>
    <property type="match status" value="1"/>
</dbReference>
<dbReference type="PANTHER" id="PTHR36766">
    <property type="entry name" value="PLANT BROAD-SPECTRUM MILDEW RESISTANCE PROTEIN RPW8"/>
    <property type="match status" value="1"/>
</dbReference>
<keyword evidence="8" id="KW-1185">Reference proteome</keyword>
<dbReference type="Gene3D" id="3.40.50.300">
    <property type="entry name" value="P-loop containing nucleotide triphosphate hydrolases"/>
    <property type="match status" value="1"/>
</dbReference>
<dbReference type="PRINTS" id="PR00364">
    <property type="entry name" value="DISEASERSIST"/>
</dbReference>
<dbReference type="eggNOG" id="KOG4658">
    <property type="taxonomic scope" value="Eukaryota"/>
</dbReference>
<dbReference type="PaxDb" id="2711-XP_006475245.1"/>
<dbReference type="EMBL" id="KK784884">
    <property type="protein sequence ID" value="KDO74355.1"/>
    <property type="molecule type" value="Genomic_DNA"/>
</dbReference>
<gene>
    <name evidence="7" type="ORF">CISIN_1g048135mg</name>
</gene>
<dbReference type="GO" id="GO:0006952">
    <property type="term" value="P:defense response"/>
    <property type="evidence" value="ECO:0007669"/>
    <property type="project" value="UniProtKB-KW"/>
</dbReference>
<dbReference type="InterPro" id="IPR002182">
    <property type="entry name" value="NB-ARC"/>
</dbReference>
<evidence type="ECO:0000313" key="7">
    <source>
        <dbReference type="EMBL" id="KDO74355.1"/>
    </source>
</evidence>
<proteinExistence type="predicted"/>
<dbReference type="Pfam" id="PF25019">
    <property type="entry name" value="LRR_R13L1-DRL21"/>
    <property type="match status" value="1"/>
</dbReference>
<sequence>MAIGEIFLTAFLKVLFDRLMSREVMHFARQHGIRSKLEKWRKTFLIYSDLAYDVEDVLDEFTTEVLARKLMGGHHAITGKVENLIPNCLVNLSPSAVKYNVGMKYKIKSITCRLEEICKQRVDLGLQIIAGMSSATAWQRPPTLVGMGGIGKTTLARLVYNDKEVEGFNPKAWVCVSEDFDVLKITKAILESVTSSPSNLKDLNQVQIQLEKAIAGQKFLIVLDNVWSKNYGLWKTLKSPFMAGTPGSKIIVTTRSVDVALTLGPIDYYNLELLSDDDCWSIFEKHAFENRDASAHQNLELIHAKVVEKCKGLPQAAANLGGLLCCKQRDDEWQGILKSRIWDLSEESDILPVLRLSYHHLPSHLKRCFSYSAIFPKGYEFEEMELILLWMADGLIQQSEDNKQMEDLGHKYFRDLLSRSIFQKSCNNSSKFLMHDLVNDLAQWVSGETNFRLEDELKANKQPERFRRARHSSYVCGYSDDFHKYEIFPEVECLRTFLPMLKGDHTCARFISNMFLSDLLPKFKKLRVLSLKSYHIIELPNSIGRLMHLRYLDMSNTAISSLPESTCSLINLQTLLLRRCFYLMKWPSKVMNLINLRHLDITDVHLIKEMPLGMEEWKCLQTLSNFIVSEGLENATDLQDPTKAILSDKNDLECLVLECRYPFRAYSQSVLGMLKSHTSLKELTIKCYGGTRFPSWVGDPSFSNIVMITLESCTNCRSLPSLGLLCSLKALTIREMTELKIIGSEIYGDGCSKPFQSLETLCFRDLQEWELWDPIGKNEYVESFPLLRELSIVKCPKLSGRLPDHLPSLKKLVISECAQFEVSFASLPVLSDLSIDGCKGLVCESFQKVEYLKVVRCEELIYLWQNEIWLEKTPIRLHGLTSPKKLCIENCQRLVSFQEVCFLPILGELEIKNCSALKFLPEGMKHNNVCLECLLIEGCNSLKFVVKGQLLLPLKKLQIRKCEKLKHLLDDRGHINSTSTSIIKYLYVSYGRSLGENMTWKFEIRKSMPESPINLECLHQIYIWDCSSFTSFPKGGLPNTLSRISIGKCENLVALPDRMHNLSSLQELEICFPTSLTTLTIEDFNLYKPLIEWGLHKLTALRNLSIGGCLDAVSFPQEELGMMLPTSLTKLAIAKFPELKHLSSKGFRNLTSLDLLRIRNCPKLTSFPEVGLPSSLLQLYIDGCPLLKK</sequence>
<dbReference type="Gene3D" id="3.80.10.10">
    <property type="entry name" value="Ribonuclease Inhibitor"/>
    <property type="match status" value="3"/>
</dbReference>
<dbReference type="Proteomes" id="UP000027120">
    <property type="component" value="Unassembled WGS sequence"/>
</dbReference>
<dbReference type="SUPFAM" id="SSF52540">
    <property type="entry name" value="P-loop containing nucleoside triphosphate hydrolases"/>
    <property type="match status" value="1"/>
</dbReference>
<dbReference type="AlphaFoldDB" id="A0A067G6W8"/>